<sequence length="126" mass="14402">MKPDNPDLGFFSWRHLDGHQIICGCCNLRDSWECALSTFRAHVPPNSTPGNFNESIDTGFKIHTLSIQTKARRSPEPKPDIFQGFTDTYIKNWTHGQGFMNPSKALVLRTNTRTSQTEVEYFIVLK</sequence>
<proteinExistence type="predicted"/>
<dbReference type="Proteomes" id="UP001054837">
    <property type="component" value="Unassembled WGS sequence"/>
</dbReference>
<dbReference type="AlphaFoldDB" id="A0AAV4PNX9"/>
<evidence type="ECO:0000313" key="1">
    <source>
        <dbReference type="EMBL" id="GIX98791.1"/>
    </source>
</evidence>
<evidence type="ECO:0000313" key="2">
    <source>
        <dbReference type="Proteomes" id="UP001054837"/>
    </source>
</evidence>
<dbReference type="EMBL" id="BPLQ01003228">
    <property type="protein sequence ID" value="GIX98791.1"/>
    <property type="molecule type" value="Genomic_DNA"/>
</dbReference>
<name>A0AAV4PNX9_9ARAC</name>
<keyword evidence="2" id="KW-1185">Reference proteome</keyword>
<organism evidence="1 2">
    <name type="scientific">Caerostris darwini</name>
    <dbReference type="NCBI Taxonomy" id="1538125"/>
    <lineage>
        <taxon>Eukaryota</taxon>
        <taxon>Metazoa</taxon>
        <taxon>Ecdysozoa</taxon>
        <taxon>Arthropoda</taxon>
        <taxon>Chelicerata</taxon>
        <taxon>Arachnida</taxon>
        <taxon>Araneae</taxon>
        <taxon>Araneomorphae</taxon>
        <taxon>Entelegynae</taxon>
        <taxon>Araneoidea</taxon>
        <taxon>Araneidae</taxon>
        <taxon>Caerostris</taxon>
    </lineage>
</organism>
<accession>A0AAV4PNX9</accession>
<protein>
    <submittedName>
        <fullName evidence="1">Uncharacterized protein</fullName>
    </submittedName>
</protein>
<reference evidence="1 2" key="1">
    <citation type="submission" date="2021-06" db="EMBL/GenBank/DDBJ databases">
        <title>Caerostris darwini draft genome.</title>
        <authorList>
            <person name="Kono N."/>
            <person name="Arakawa K."/>
        </authorList>
    </citation>
    <scope>NUCLEOTIDE SEQUENCE [LARGE SCALE GENOMIC DNA]</scope>
</reference>
<gene>
    <name evidence="1" type="ORF">CDAR_77601</name>
</gene>
<comment type="caution">
    <text evidence="1">The sequence shown here is derived from an EMBL/GenBank/DDBJ whole genome shotgun (WGS) entry which is preliminary data.</text>
</comment>